<reference evidence="2" key="1">
    <citation type="submission" date="2023-06" db="EMBL/GenBank/DDBJ databases">
        <title>Survivors Of The Sea: Transcriptome response of Skeletonema marinoi to long-term dormancy.</title>
        <authorList>
            <person name="Pinder M.I.M."/>
            <person name="Kourtchenko O."/>
            <person name="Robertson E.K."/>
            <person name="Larsson T."/>
            <person name="Maumus F."/>
            <person name="Osuna-Cruz C.M."/>
            <person name="Vancaester E."/>
            <person name="Stenow R."/>
            <person name="Vandepoele K."/>
            <person name="Ploug H."/>
            <person name="Bruchert V."/>
            <person name="Godhe A."/>
            <person name="Topel M."/>
        </authorList>
    </citation>
    <scope>NUCLEOTIDE SEQUENCE</scope>
    <source>
        <strain evidence="2">R05AC</strain>
    </source>
</reference>
<dbReference type="EMBL" id="JATAAI010000002">
    <property type="protein sequence ID" value="KAK1747839.1"/>
    <property type="molecule type" value="Genomic_DNA"/>
</dbReference>
<proteinExistence type="predicted"/>
<name>A0AAD9DIX5_9STRA</name>
<feature type="chain" id="PRO_5042120201" evidence="1">
    <location>
        <begin position="21"/>
        <end position="110"/>
    </location>
</feature>
<organism evidence="2 3">
    <name type="scientific">Skeletonema marinoi</name>
    <dbReference type="NCBI Taxonomy" id="267567"/>
    <lineage>
        <taxon>Eukaryota</taxon>
        <taxon>Sar</taxon>
        <taxon>Stramenopiles</taxon>
        <taxon>Ochrophyta</taxon>
        <taxon>Bacillariophyta</taxon>
        <taxon>Coscinodiscophyceae</taxon>
        <taxon>Thalassiosirophycidae</taxon>
        <taxon>Thalassiosirales</taxon>
        <taxon>Skeletonemataceae</taxon>
        <taxon>Skeletonema</taxon>
        <taxon>Skeletonema marinoi-dohrnii complex</taxon>
    </lineage>
</organism>
<evidence type="ECO:0000256" key="1">
    <source>
        <dbReference type="SAM" id="SignalP"/>
    </source>
</evidence>
<accession>A0AAD9DIX5</accession>
<keyword evidence="1" id="KW-0732">Signal</keyword>
<gene>
    <name evidence="2" type="ORF">QTG54_001802</name>
</gene>
<comment type="caution">
    <text evidence="2">The sequence shown here is derived from an EMBL/GenBank/DDBJ whole genome shotgun (WGS) entry which is preliminary data.</text>
</comment>
<protein>
    <submittedName>
        <fullName evidence="2">Uncharacterized protein</fullName>
    </submittedName>
</protein>
<evidence type="ECO:0000313" key="3">
    <source>
        <dbReference type="Proteomes" id="UP001224775"/>
    </source>
</evidence>
<sequence>MSHPFLALFYFFITIETAQADESLKRLKTLLRSSAPGLDISDQDLRSCMEINLKKDCHSVAAGGRCVFCPDSLMMGMDEDEIESTGACYPAAIYGIACPRRRIVGETDSG</sequence>
<evidence type="ECO:0000313" key="2">
    <source>
        <dbReference type="EMBL" id="KAK1747839.1"/>
    </source>
</evidence>
<dbReference type="Proteomes" id="UP001224775">
    <property type="component" value="Unassembled WGS sequence"/>
</dbReference>
<feature type="signal peptide" evidence="1">
    <location>
        <begin position="1"/>
        <end position="20"/>
    </location>
</feature>
<dbReference type="AlphaFoldDB" id="A0AAD9DIX5"/>
<keyword evidence="3" id="KW-1185">Reference proteome</keyword>